<keyword evidence="2" id="KW-1185">Reference proteome</keyword>
<dbReference type="Proteomes" id="UP001215598">
    <property type="component" value="Unassembled WGS sequence"/>
</dbReference>
<comment type="caution">
    <text evidence="1">The sequence shown here is derived from an EMBL/GenBank/DDBJ whole genome shotgun (WGS) entry which is preliminary data.</text>
</comment>
<name>A0AAD7IYF0_9AGAR</name>
<accession>A0AAD7IYF0</accession>
<reference evidence="1" key="1">
    <citation type="submission" date="2023-03" db="EMBL/GenBank/DDBJ databases">
        <title>Massive genome expansion in bonnet fungi (Mycena s.s.) driven by repeated elements and novel gene families across ecological guilds.</title>
        <authorList>
            <consortium name="Lawrence Berkeley National Laboratory"/>
            <person name="Harder C.B."/>
            <person name="Miyauchi S."/>
            <person name="Viragh M."/>
            <person name="Kuo A."/>
            <person name="Thoen E."/>
            <person name="Andreopoulos B."/>
            <person name="Lu D."/>
            <person name="Skrede I."/>
            <person name="Drula E."/>
            <person name="Henrissat B."/>
            <person name="Morin E."/>
            <person name="Kohler A."/>
            <person name="Barry K."/>
            <person name="LaButti K."/>
            <person name="Morin E."/>
            <person name="Salamov A."/>
            <person name="Lipzen A."/>
            <person name="Mereny Z."/>
            <person name="Hegedus B."/>
            <person name="Baldrian P."/>
            <person name="Stursova M."/>
            <person name="Weitz H."/>
            <person name="Taylor A."/>
            <person name="Grigoriev I.V."/>
            <person name="Nagy L.G."/>
            <person name="Martin F."/>
            <person name="Kauserud H."/>
        </authorList>
    </citation>
    <scope>NUCLEOTIDE SEQUENCE</scope>
    <source>
        <strain evidence="1">CBHHK182m</strain>
    </source>
</reference>
<gene>
    <name evidence="1" type="ORF">B0H16DRAFT_1723208</name>
</gene>
<protein>
    <submittedName>
        <fullName evidence="1">Uncharacterized protein</fullName>
    </submittedName>
</protein>
<evidence type="ECO:0000313" key="1">
    <source>
        <dbReference type="EMBL" id="KAJ7753171.1"/>
    </source>
</evidence>
<dbReference type="EMBL" id="JARKIB010000056">
    <property type="protein sequence ID" value="KAJ7753171.1"/>
    <property type="molecule type" value="Genomic_DNA"/>
</dbReference>
<dbReference type="AlphaFoldDB" id="A0AAD7IYF0"/>
<evidence type="ECO:0000313" key="2">
    <source>
        <dbReference type="Proteomes" id="UP001215598"/>
    </source>
</evidence>
<sequence length="247" mass="27538">MMRPSRQWPEGPGVRRIYLSKSHGSPESALCSARHLPSRAGHWLLSQRIDSRLPALTSPSRSRPRTFILRPSYRSISSLPLSSGSLRARAIHNPADSSISSRTRPSILSRSSRPPAQCFEAVNSVFSSAAFSAMRIQMHQLQYHPPSTICHPHIRPTRYTVLPHVALANMFIYHGSTTSTGRIRVRRDVPERGVGTMRCDAAASIATPLALLVLSPFHMVFPSFAPAYRFFCFAARWLPRKTLAALE</sequence>
<organism evidence="1 2">
    <name type="scientific">Mycena metata</name>
    <dbReference type="NCBI Taxonomy" id="1033252"/>
    <lineage>
        <taxon>Eukaryota</taxon>
        <taxon>Fungi</taxon>
        <taxon>Dikarya</taxon>
        <taxon>Basidiomycota</taxon>
        <taxon>Agaricomycotina</taxon>
        <taxon>Agaricomycetes</taxon>
        <taxon>Agaricomycetidae</taxon>
        <taxon>Agaricales</taxon>
        <taxon>Marasmiineae</taxon>
        <taxon>Mycenaceae</taxon>
        <taxon>Mycena</taxon>
    </lineage>
</organism>
<proteinExistence type="predicted"/>